<keyword evidence="3" id="KW-1185">Reference proteome</keyword>
<dbReference type="OrthoDB" id="9151209at2"/>
<dbReference type="Proteomes" id="UP000033673">
    <property type="component" value="Unassembled WGS sequence"/>
</dbReference>
<organism evidence="2 3">
    <name type="scientific">Vibrio galatheae</name>
    <dbReference type="NCBI Taxonomy" id="579748"/>
    <lineage>
        <taxon>Bacteria</taxon>
        <taxon>Pseudomonadati</taxon>
        <taxon>Pseudomonadota</taxon>
        <taxon>Gammaproteobacteria</taxon>
        <taxon>Vibrionales</taxon>
        <taxon>Vibrionaceae</taxon>
        <taxon>Vibrio</taxon>
    </lineage>
</organism>
<gene>
    <name evidence="2" type="ORF">TW81_15235</name>
</gene>
<evidence type="ECO:0000256" key="1">
    <source>
        <dbReference type="SAM" id="Phobius"/>
    </source>
</evidence>
<sequence>MQQYWQQWCEKFVQLSLREKGLITLCGFVVTILGLLTLLIEPVFEHNQATTQRISTAKLETQRLEADILLMTAKLNKDPDQELNQELKQLMIESQALSTQLAAIVETLVSPSQMAELLEQVLIDSKGLHLVSLESLAAEPLMSNANENISNYFLHPVRLELTGNYFAIVEYLESLEALPAKYYWRSFDYSVEQYPTARLVIEVYTLGTRQEFIGG</sequence>
<reference evidence="2 3" key="1">
    <citation type="journal article" date="2015" name="BMC Genomics">
        <title>Genome mining reveals unlocked bioactive potential of marine Gram-negative bacteria.</title>
        <authorList>
            <person name="Machado H."/>
            <person name="Sonnenschein E.C."/>
            <person name="Melchiorsen J."/>
            <person name="Gram L."/>
        </authorList>
    </citation>
    <scope>NUCLEOTIDE SEQUENCE [LARGE SCALE GENOMIC DNA]</scope>
    <source>
        <strain evidence="2 3">S2757</strain>
    </source>
</reference>
<keyword evidence="1" id="KW-0472">Membrane</keyword>
<dbReference type="STRING" id="579748.TW81_15235"/>
<evidence type="ECO:0000313" key="2">
    <source>
        <dbReference type="EMBL" id="KJY82039.1"/>
    </source>
</evidence>
<keyword evidence="1" id="KW-0812">Transmembrane</keyword>
<accession>A0A0F4NGI2</accession>
<feature type="transmembrane region" description="Helical" evidence="1">
    <location>
        <begin position="21"/>
        <end position="40"/>
    </location>
</feature>
<dbReference type="RefSeq" id="WP_045956592.1">
    <property type="nucleotide sequence ID" value="NZ_JXXV01000027.1"/>
</dbReference>
<proteinExistence type="predicted"/>
<dbReference type="EMBL" id="JXXV01000027">
    <property type="protein sequence ID" value="KJY82039.1"/>
    <property type="molecule type" value="Genomic_DNA"/>
</dbReference>
<dbReference type="AlphaFoldDB" id="A0A0F4NGI2"/>
<comment type="caution">
    <text evidence="2">The sequence shown here is derived from an EMBL/GenBank/DDBJ whole genome shotgun (WGS) entry which is preliminary data.</text>
</comment>
<protein>
    <submittedName>
        <fullName evidence="2">MSHA biogenesis protein MshJ</fullName>
    </submittedName>
</protein>
<dbReference type="PATRIC" id="fig|579748.3.peg.3146"/>
<name>A0A0F4NGI2_9VIBR</name>
<keyword evidence="1" id="KW-1133">Transmembrane helix</keyword>
<evidence type="ECO:0000313" key="3">
    <source>
        <dbReference type="Proteomes" id="UP000033673"/>
    </source>
</evidence>